<gene>
    <name evidence="2" type="ORF">GCM10009799_42420</name>
</gene>
<proteinExistence type="predicted"/>
<evidence type="ECO:0000313" key="3">
    <source>
        <dbReference type="Proteomes" id="UP001501585"/>
    </source>
</evidence>
<feature type="transmembrane region" description="Helical" evidence="1">
    <location>
        <begin position="63"/>
        <end position="88"/>
    </location>
</feature>
<dbReference type="EMBL" id="BAAAPC010000020">
    <property type="protein sequence ID" value="GAA2009887.1"/>
    <property type="molecule type" value="Genomic_DNA"/>
</dbReference>
<reference evidence="3" key="1">
    <citation type="journal article" date="2019" name="Int. J. Syst. Evol. Microbiol.">
        <title>The Global Catalogue of Microorganisms (GCM) 10K type strain sequencing project: providing services to taxonomists for standard genome sequencing and annotation.</title>
        <authorList>
            <consortium name="The Broad Institute Genomics Platform"/>
            <consortium name="The Broad Institute Genome Sequencing Center for Infectious Disease"/>
            <person name="Wu L."/>
            <person name="Ma J."/>
        </authorList>
    </citation>
    <scope>NUCLEOTIDE SEQUENCE [LARGE SCALE GENOMIC DNA]</scope>
    <source>
        <strain evidence="3">JCM 15313</strain>
    </source>
</reference>
<keyword evidence="1" id="KW-0812">Transmembrane</keyword>
<comment type="caution">
    <text evidence="2">The sequence shown here is derived from an EMBL/GenBank/DDBJ whole genome shotgun (WGS) entry which is preliminary data.</text>
</comment>
<sequence>MIAEPGARHPRVALWWRRTVHQDREELRMERKLLLVTVAALVAVIVALLAGILMTLGGSSLPAAIQTGATAFAATLPLVLLVMSTLGLV</sequence>
<name>A0ABP5F1G9_9ACTN</name>
<keyword evidence="3" id="KW-1185">Reference proteome</keyword>
<organism evidence="2 3">
    <name type="scientific">Nocardiopsis rhodophaea</name>
    <dbReference type="NCBI Taxonomy" id="280238"/>
    <lineage>
        <taxon>Bacteria</taxon>
        <taxon>Bacillati</taxon>
        <taxon>Actinomycetota</taxon>
        <taxon>Actinomycetes</taxon>
        <taxon>Streptosporangiales</taxon>
        <taxon>Nocardiopsidaceae</taxon>
        <taxon>Nocardiopsis</taxon>
    </lineage>
</organism>
<evidence type="ECO:0000256" key="1">
    <source>
        <dbReference type="SAM" id="Phobius"/>
    </source>
</evidence>
<protein>
    <submittedName>
        <fullName evidence="2">Uncharacterized protein</fullName>
    </submittedName>
</protein>
<keyword evidence="1" id="KW-0472">Membrane</keyword>
<evidence type="ECO:0000313" key="2">
    <source>
        <dbReference type="EMBL" id="GAA2009887.1"/>
    </source>
</evidence>
<keyword evidence="1" id="KW-1133">Transmembrane helix</keyword>
<dbReference type="Proteomes" id="UP001501585">
    <property type="component" value="Unassembled WGS sequence"/>
</dbReference>
<accession>A0ABP5F1G9</accession>
<feature type="transmembrane region" description="Helical" evidence="1">
    <location>
        <begin position="33"/>
        <end position="57"/>
    </location>
</feature>